<dbReference type="PROSITE" id="PS00595">
    <property type="entry name" value="AA_TRANSFER_CLASS_5"/>
    <property type="match status" value="1"/>
</dbReference>
<evidence type="ECO:0000313" key="9">
    <source>
        <dbReference type="EMBL" id="QQL44028.1"/>
    </source>
</evidence>
<dbReference type="InterPro" id="IPR015424">
    <property type="entry name" value="PyrdxlP-dep_Trfase"/>
</dbReference>
<accession>A0A6B3L9K3</accession>
<keyword evidence="9" id="KW-0032">Aminotransferase</keyword>
<dbReference type="GO" id="GO:0004760">
    <property type="term" value="F:L-serine-pyruvate transaminase activity"/>
    <property type="evidence" value="ECO:0007669"/>
    <property type="project" value="TreeGrafter"/>
</dbReference>
<dbReference type="PANTHER" id="PTHR21152">
    <property type="entry name" value="AMINOTRANSFERASE CLASS V"/>
    <property type="match status" value="1"/>
</dbReference>
<proteinExistence type="inferred from homology"/>
<dbReference type="GO" id="GO:0019265">
    <property type="term" value="P:glycine biosynthetic process, by transamination of glyoxylate"/>
    <property type="evidence" value="ECO:0007669"/>
    <property type="project" value="TreeGrafter"/>
</dbReference>
<evidence type="ECO:0000256" key="4">
    <source>
        <dbReference type="PIRSR" id="PIRSR000524-1"/>
    </source>
</evidence>
<evidence type="ECO:0000256" key="5">
    <source>
        <dbReference type="PIRSR" id="PIRSR000524-50"/>
    </source>
</evidence>
<dbReference type="InterPro" id="IPR015422">
    <property type="entry name" value="PyrdxlP-dep_Trfase_small"/>
</dbReference>
<evidence type="ECO:0000313" key="10">
    <source>
        <dbReference type="Proteomes" id="UP000475117"/>
    </source>
</evidence>
<name>A0A6B3L9K3_9BACT</name>
<sequence length="360" mass="40390">MRDHVKLFIPGPIEVSQDTFQAMTQPMIGHRSGDFAKLYERMMPKLQSLFGTERPVFLSTSSAWGVMEASVRNLVKKKVLNCCCGAFSDKWFDVSQRNGLAADQLQVEWGQPILPDALRAKLATGEYDVVTLVHNETSTGVMNPLAELAAVVQEFDDVLLIVDTVSSFSTVRTEMDKLGIDVLLTGTQKALALPPGLALFAVSQRAMDRAATVENRGYYFDFFEFEKNAEKFMTPSTPCISLLYGLEHQLNKIFDEGVEERFARHAKLNAMVHAWAEKHEIEHFAPEGYRSMALTTFANTEDLDLDAWNKRLKDEHKLMINMGYGKIKGKTFRISNMGDETEETIAELIEALDATYPGAK</sequence>
<comment type="cofactor">
    <cofactor evidence="1 5 7">
        <name>pyridoxal 5'-phosphate</name>
        <dbReference type="ChEBI" id="CHEBI:597326"/>
    </cofactor>
</comment>
<keyword evidence="3 5" id="KW-0663">Pyridoxal phosphate</keyword>
<gene>
    <name evidence="9" type="ORF">G3M56_008985</name>
</gene>
<dbReference type="PIRSF" id="PIRSF000524">
    <property type="entry name" value="SPT"/>
    <property type="match status" value="1"/>
</dbReference>
<comment type="similarity">
    <text evidence="2 6">Belongs to the class-V pyridoxal-phosphate-dependent aminotransferase family.</text>
</comment>
<feature type="binding site" evidence="4">
    <location>
        <position position="333"/>
    </location>
    <ligand>
        <name>substrate</name>
    </ligand>
</feature>
<evidence type="ECO:0000256" key="3">
    <source>
        <dbReference type="ARBA" id="ARBA00022898"/>
    </source>
</evidence>
<feature type="domain" description="Aminotransferase class V" evidence="8">
    <location>
        <begin position="30"/>
        <end position="280"/>
    </location>
</feature>
<dbReference type="InterPro" id="IPR000192">
    <property type="entry name" value="Aminotrans_V_dom"/>
</dbReference>
<evidence type="ECO:0000256" key="7">
    <source>
        <dbReference type="RuleBase" id="RU004504"/>
    </source>
</evidence>
<evidence type="ECO:0000256" key="1">
    <source>
        <dbReference type="ARBA" id="ARBA00001933"/>
    </source>
</evidence>
<keyword evidence="10" id="KW-1185">Reference proteome</keyword>
<keyword evidence="9" id="KW-0808">Transferase</keyword>
<dbReference type="PANTHER" id="PTHR21152:SF40">
    <property type="entry name" value="ALANINE--GLYOXYLATE AMINOTRANSFERASE"/>
    <property type="match status" value="1"/>
</dbReference>
<dbReference type="Proteomes" id="UP000475117">
    <property type="component" value="Chromosome"/>
</dbReference>
<dbReference type="Gene3D" id="3.90.1150.10">
    <property type="entry name" value="Aspartate Aminotransferase, domain 1"/>
    <property type="match status" value="1"/>
</dbReference>
<reference evidence="9 10" key="1">
    <citation type="submission" date="2020-12" db="EMBL/GenBank/DDBJ databases">
        <title>Sulforoseuscoccus oceanibium gen. nov., sp. nov., a representative of the phylum Verrucomicrobia with special cytoplasmic membrane, and proposal of Sulforoseuscoccusaceae fam. nov.</title>
        <authorList>
            <person name="Xi F."/>
        </authorList>
    </citation>
    <scope>NUCLEOTIDE SEQUENCE [LARGE SCALE GENOMIC DNA]</scope>
    <source>
        <strain evidence="9 10">T37</strain>
    </source>
</reference>
<evidence type="ECO:0000259" key="8">
    <source>
        <dbReference type="Pfam" id="PF00266"/>
    </source>
</evidence>
<dbReference type="SUPFAM" id="SSF53383">
    <property type="entry name" value="PLP-dependent transferases"/>
    <property type="match status" value="1"/>
</dbReference>
<dbReference type="KEGG" id="soa:G3M56_008985"/>
<dbReference type="AlphaFoldDB" id="A0A6B3L9K3"/>
<evidence type="ECO:0000256" key="2">
    <source>
        <dbReference type="ARBA" id="ARBA00009236"/>
    </source>
</evidence>
<dbReference type="Gene3D" id="3.40.640.10">
    <property type="entry name" value="Type I PLP-dependent aspartate aminotransferase-like (Major domain)"/>
    <property type="match status" value="1"/>
</dbReference>
<protein>
    <submittedName>
        <fullName evidence="9">Alanine--glyoxylate aminotransferase family protein</fullName>
    </submittedName>
</protein>
<dbReference type="RefSeq" id="WP_164363386.1">
    <property type="nucleotide sequence ID" value="NZ_CP066776.1"/>
</dbReference>
<feature type="modified residue" description="N6-(pyridoxal phosphate)lysine" evidence="5">
    <location>
        <position position="189"/>
    </location>
</feature>
<dbReference type="InterPro" id="IPR020578">
    <property type="entry name" value="Aminotrans_V_PyrdxlP_BS"/>
</dbReference>
<dbReference type="InterPro" id="IPR015421">
    <property type="entry name" value="PyrdxlP-dep_Trfase_major"/>
</dbReference>
<evidence type="ECO:0000256" key="6">
    <source>
        <dbReference type="RuleBase" id="RU004075"/>
    </source>
</evidence>
<dbReference type="Pfam" id="PF00266">
    <property type="entry name" value="Aminotran_5"/>
    <property type="match status" value="1"/>
</dbReference>
<dbReference type="InterPro" id="IPR024169">
    <property type="entry name" value="SP_NH2Trfase/AEP_transaminase"/>
</dbReference>
<organism evidence="9 10">
    <name type="scientific">Sulfuriroseicoccus oceanibius</name>
    <dbReference type="NCBI Taxonomy" id="2707525"/>
    <lineage>
        <taxon>Bacteria</taxon>
        <taxon>Pseudomonadati</taxon>
        <taxon>Verrucomicrobiota</taxon>
        <taxon>Verrucomicrobiia</taxon>
        <taxon>Verrucomicrobiales</taxon>
        <taxon>Verrucomicrobiaceae</taxon>
        <taxon>Sulfuriroseicoccus</taxon>
    </lineage>
</organism>
<dbReference type="GO" id="GO:0008453">
    <property type="term" value="F:alanine-glyoxylate transaminase activity"/>
    <property type="evidence" value="ECO:0007669"/>
    <property type="project" value="TreeGrafter"/>
</dbReference>
<dbReference type="EMBL" id="CP066776">
    <property type="protein sequence ID" value="QQL44028.1"/>
    <property type="molecule type" value="Genomic_DNA"/>
</dbReference>